<protein>
    <recommendedName>
        <fullName evidence="7">Ornithine decarboxylase antizyme</fullName>
    </recommendedName>
</protein>
<reference evidence="5" key="1">
    <citation type="journal article" date="2016" name="Insect Biochem. Mol. Biol.">
        <title>Multifaceted biological insights from a draft genome sequence of the tobacco hornworm moth, Manduca sexta.</title>
        <authorList>
            <person name="Kanost M.R."/>
            <person name="Arrese E.L."/>
            <person name="Cao X."/>
            <person name="Chen Y.R."/>
            <person name="Chellapilla S."/>
            <person name="Goldsmith M.R."/>
            <person name="Grosse-Wilde E."/>
            <person name="Heckel D.G."/>
            <person name="Herndon N."/>
            <person name="Jiang H."/>
            <person name="Papanicolaou A."/>
            <person name="Qu J."/>
            <person name="Soulages J.L."/>
            <person name="Vogel H."/>
            <person name="Walters J."/>
            <person name="Waterhouse R.M."/>
            <person name="Ahn S.J."/>
            <person name="Almeida F.C."/>
            <person name="An C."/>
            <person name="Aqrawi P."/>
            <person name="Bretschneider A."/>
            <person name="Bryant W.B."/>
            <person name="Bucks S."/>
            <person name="Chao H."/>
            <person name="Chevignon G."/>
            <person name="Christen J.M."/>
            <person name="Clarke D.F."/>
            <person name="Dittmer N.T."/>
            <person name="Ferguson L.C.F."/>
            <person name="Garavelou S."/>
            <person name="Gordon K.H.J."/>
            <person name="Gunaratna R.T."/>
            <person name="Han Y."/>
            <person name="Hauser F."/>
            <person name="He Y."/>
            <person name="Heidel-Fischer H."/>
            <person name="Hirsh A."/>
            <person name="Hu Y."/>
            <person name="Jiang H."/>
            <person name="Kalra D."/>
            <person name="Klinner C."/>
            <person name="Konig C."/>
            <person name="Kovar C."/>
            <person name="Kroll A.R."/>
            <person name="Kuwar S.S."/>
            <person name="Lee S.L."/>
            <person name="Lehman R."/>
            <person name="Li K."/>
            <person name="Li Z."/>
            <person name="Liang H."/>
            <person name="Lovelace S."/>
            <person name="Lu Z."/>
            <person name="Mansfield J.H."/>
            <person name="McCulloch K.J."/>
            <person name="Mathew T."/>
            <person name="Morton B."/>
            <person name="Muzny D.M."/>
            <person name="Neunemann D."/>
            <person name="Ongeri F."/>
            <person name="Pauchet Y."/>
            <person name="Pu L.L."/>
            <person name="Pyrousis I."/>
            <person name="Rao X.J."/>
            <person name="Redding A."/>
            <person name="Roesel C."/>
            <person name="Sanchez-Gracia A."/>
            <person name="Schaack S."/>
            <person name="Shukla A."/>
            <person name="Tetreau G."/>
            <person name="Wang Y."/>
            <person name="Xiong G.H."/>
            <person name="Traut W."/>
            <person name="Walsh T.K."/>
            <person name="Worley K.C."/>
            <person name="Wu D."/>
            <person name="Wu W."/>
            <person name="Wu Y.Q."/>
            <person name="Zhang X."/>
            <person name="Zou Z."/>
            <person name="Zucker H."/>
            <person name="Briscoe A.D."/>
            <person name="Burmester T."/>
            <person name="Clem R.J."/>
            <person name="Feyereisen R."/>
            <person name="Grimmelikhuijzen C.J.P."/>
            <person name="Hamodrakas S.J."/>
            <person name="Hansson B.S."/>
            <person name="Huguet E."/>
            <person name="Jermiin L.S."/>
            <person name="Lan Q."/>
            <person name="Lehman H.K."/>
            <person name="Lorenzen M."/>
            <person name="Merzendorfer H."/>
            <person name="Michalopoulos I."/>
            <person name="Morton D.B."/>
            <person name="Muthukrishnan S."/>
            <person name="Oakeshott J.G."/>
            <person name="Palmer W."/>
            <person name="Park Y."/>
            <person name="Passarelli A.L."/>
            <person name="Rozas J."/>
            <person name="Schwartz L.M."/>
            <person name="Smith W."/>
            <person name="Southgate A."/>
            <person name="Vilcinskas A."/>
            <person name="Vogt R."/>
            <person name="Wang P."/>
            <person name="Werren J."/>
            <person name="Yu X.Q."/>
            <person name="Zhou J.J."/>
            <person name="Brown S.J."/>
            <person name="Scherer S.E."/>
            <person name="Richards S."/>
            <person name="Blissard G.W."/>
        </authorList>
    </citation>
    <scope>NUCLEOTIDE SEQUENCE</scope>
</reference>
<sequence>MINVYLFISFVSANVYIINVILRNGYSIFMIVINLAHTVASVLILHCACLAATEGRRPAPVASARLCRLRTPSVSRCAWAPGLCGGPDVPAVGSAPPGGVNGGASSPATPSTPTHDDNNHNLLSALLWTSATSLSSSSESLNSERSMPPRYTRDQEQTVSKILEFKERRPVKIEFKIHLTENTVIRWEAVVQGNTIYLRMPGVLQGGSKESFMLMLDFAEERLGCQNCIICVLKSRPDCATLLRTFMFLGFQTLAPHSYLMPQSLNNPDYIFLHYNMK</sequence>
<dbReference type="GO" id="GO:0075523">
    <property type="term" value="P:viral translational frameshifting"/>
    <property type="evidence" value="ECO:0007669"/>
    <property type="project" value="UniProtKB-KW"/>
</dbReference>
<feature type="compositionally biased region" description="Polar residues" evidence="3">
    <location>
        <begin position="103"/>
        <end position="113"/>
    </location>
</feature>
<keyword evidence="6" id="KW-1185">Reference proteome</keyword>
<dbReference type="GO" id="GO:0008073">
    <property type="term" value="F:ornithine decarboxylase inhibitor activity"/>
    <property type="evidence" value="ECO:0007669"/>
    <property type="project" value="InterPro"/>
</dbReference>
<dbReference type="Proteomes" id="UP000791440">
    <property type="component" value="Unassembled WGS sequence"/>
</dbReference>
<feature type="transmembrane region" description="Helical" evidence="4">
    <location>
        <begin position="5"/>
        <end position="22"/>
    </location>
</feature>
<reference evidence="5" key="2">
    <citation type="submission" date="2020-12" db="EMBL/GenBank/DDBJ databases">
        <authorList>
            <person name="Kanost M."/>
        </authorList>
    </citation>
    <scope>NUCLEOTIDE SEQUENCE</scope>
</reference>
<evidence type="ECO:0000256" key="3">
    <source>
        <dbReference type="SAM" id="MobiDB-lite"/>
    </source>
</evidence>
<feature type="transmembrane region" description="Helical" evidence="4">
    <location>
        <begin position="28"/>
        <end position="52"/>
    </location>
</feature>
<evidence type="ECO:0000256" key="4">
    <source>
        <dbReference type="SAM" id="Phobius"/>
    </source>
</evidence>
<dbReference type="PANTHER" id="PTHR10279">
    <property type="entry name" value="ORNITHINE DECARBOXYLASE ANTIZYME"/>
    <property type="match status" value="1"/>
</dbReference>
<evidence type="ECO:0000256" key="1">
    <source>
        <dbReference type="ARBA" id="ARBA00008796"/>
    </source>
</evidence>
<feature type="region of interest" description="Disordered" evidence="3">
    <location>
        <begin position="95"/>
        <end position="116"/>
    </location>
</feature>
<dbReference type="GO" id="GO:0005634">
    <property type="term" value="C:nucleus"/>
    <property type="evidence" value="ECO:0007669"/>
    <property type="project" value="TreeGrafter"/>
</dbReference>
<organism evidence="5 6">
    <name type="scientific">Manduca sexta</name>
    <name type="common">Tobacco hawkmoth</name>
    <name type="synonym">Tobacco hornworm</name>
    <dbReference type="NCBI Taxonomy" id="7130"/>
    <lineage>
        <taxon>Eukaryota</taxon>
        <taxon>Metazoa</taxon>
        <taxon>Ecdysozoa</taxon>
        <taxon>Arthropoda</taxon>
        <taxon>Hexapoda</taxon>
        <taxon>Insecta</taxon>
        <taxon>Pterygota</taxon>
        <taxon>Neoptera</taxon>
        <taxon>Endopterygota</taxon>
        <taxon>Lepidoptera</taxon>
        <taxon>Glossata</taxon>
        <taxon>Ditrysia</taxon>
        <taxon>Bombycoidea</taxon>
        <taxon>Sphingidae</taxon>
        <taxon>Sphinginae</taxon>
        <taxon>Sphingini</taxon>
        <taxon>Manduca</taxon>
    </lineage>
</organism>
<dbReference type="GO" id="GO:0005737">
    <property type="term" value="C:cytoplasm"/>
    <property type="evidence" value="ECO:0007669"/>
    <property type="project" value="TreeGrafter"/>
</dbReference>
<evidence type="ECO:0000313" key="6">
    <source>
        <dbReference type="Proteomes" id="UP000791440"/>
    </source>
</evidence>
<dbReference type="PANTHER" id="PTHR10279:SF10">
    <property type="entry name" value="ORNITHINE DECARBOXYLASE ANTIZYME"/>
    <property type="match status" value="1"/>
</dbReference>
<evidence type="ECO:0008006" key="7">
    <source>
        <dbReference type="Google" id="ProtNLM"/>
    </source>
</evidence>
<dbReference type="EMBL" id="JH668342">
    <property type="protein sequence ID" value="KAG6447216.1"/>
    <property type="molecule type" value="Genomic_DNA"/>
</dbReference>
<dbReference type="GO" id="GO:0045732">
    <property type="term" value="P:positive regulation of protein catabolic process"/>
    <property type="evidence" value="ECO:0007669"/>
    <property type="project" value="TreeGrafter"/>
</dbReference>
<name>A0A922CIC3_MANSE</name>
<comment type="caution">
    <text evidence="5">The sequence shown here is derived from an EMBL/GenBank/DDBJ whole genome shotgun (WGS) entry which is preliminary data.</text>
</comment>
<comment type="similarity">
    <text evidence="1">Belongs to the ODC antizyme family.</text>
</comment>
<evidence type="ECO:0000313" key="5">
    <source>
        <dbReference type="EMBL" id="KAG6447216.1"/>
    </source>
</evidence>
<accession>A0A922CIC3</accession>
<proteinExistence type="inferred from homology"/>
<gene>
    <name evidence="5" type="ORF">O3G_MSEX004888</name>
</gene>
<dbReference type="AlphaFoldDB" id="A0A922CIC3"/>
<evidence type="ECO:0000256" key="2">
    <source>
        <dbReference type="ARBA" id="ARBA00022758"/>
    </source>
</evidence>
<keyword evidence="4" id="KW-1133">Transmembrane helix</keyword>
<keyword evidence="4" id="KW-0812">Transmembrane</keyword>
<keyword evidence="4" id="KW-0472">Membrane</keyword>
<dbReference type="InterPro" id="IPR002993">
    <property type="entry name" value="ODC_AZ"/>
</dbReference>
<keyword evidence="2" id="KW-0688">Ribosomal frameshifting</keyword>
<dbReference type="Pfam" id="PF02100">
    <property type="entry name" value="ODC_AZ"/>
    <property type="match status" value="1"/>
</dbReference>